<feature type="region of interest" description="Disordered" evidence="1">
    <location>
        <begin position="1"/>
        <end position="45"/>
    </location>
</feature>
<evidence type="ECO:0000256" key="1">
    <source>
        <dbReference type="SAM" id="MobiDB-lite"/>
    </source>
</evidence>
<dbReference type="Proteomes" id="UP000319210">
    <property type="component" value="Unassembled WGS sequence"/>
</dbReference>
<gene>
    <name evidence="2" type="ORF">SCA03_42210</name>
</gene>
<comment type="caution">
    <text evidence="2">The sequence shown here is derived from an EMBL/GenBank/DDBJ whole genome shotgun (WGS) entry which is preliminary data.</text>
</comment>
<evidence type="ECO:0000313" key="3">
    <source>
        <dbReference type="Proteomes" id="UP000319210"/>
    </source>
</evidence>
<evidence type="ECO:0000313" key="2">
    <source>
        <dbReference type="EMBL" id="GEB51670.1"/>
    </source>
</evidence>
<feature type="compositionally biased region" description="Basic residues" evidence="1">
    <location>
        <begin position="1"/>
        <end position="21"/>
    </location>
</feature>
<sequence>MQRRSRQSRQRPRPERRRRKQQPGWRREEHRPYRGRRDRPRQGRRERLVRNVTLVVAAVALALLVVFLVTTLAAGPDAPDHR</sequence>
<protein>
    <submittedName>
        <fullName evidence="2">Uncharacterized protein</fullName>
    </submittedName>
</protein>
<accession>A0A4Y3R707</accession>
<reference evidence="2 3" key="1">
    <citation type="submission" date="2019-06" db="EMBL/GenBank/DDBJ databases">
        <title>Whole genome shotgun sequence of Streptomyces cacaoi subsp. cacaoi NBRC 12748.</title>
        <authorList>
            <person name="Hosoyama A."/>
            <person name="Uohara A."/>
            <person name="Ohji S."/>
            <person name="Ichikawa N."/>
        </authorList>
    </citation>
    <scope>NUCLEOTIDE SEQUENCE [LARGE SCALE GENOMIC DNA]</scope>
    <source>
        <strain evidence="2 3">NBRC 12748</strain>
    </source>
</reference>
<dbReference type="EMBL" id="BJMM01000022">
    <property type="protein sequence ID" value="GEB51670.1"/>
    <property type="molecule type" value="Genomic_DNA"/>
</dbReference>
<keyword evidence="3" id="KW-1185">Reference proteome</keyword>
<dbReference type="AlphaFoldDB" id="A0A4Y3R707"/>
<dbReference type="RefSeq" id="WP_141275563.1">
    <property type="nucleotide sequence ID" value="NZ_BJMM01000022.1"/>
</dbReference>
<name>A0A4Y3R707_STRCI</name>
<organism evidence="2 3">
    <name type="scientific">Streptomyces cacaoi</name>
    <dbReference type="NCBI Taxonomy" id="1898"/>
    <lineage>
        <taxon>Bacteria</taxon>
        <taxon>Bacillati</taxon>
        <taxon>Actinomycetota</taxon>
        <taxon>Actinomycetes</taxon>
        <taxon>Kitasatosporales</taxon>
        <taxon>Streptomycetaceae</taxon>
        <taxon>Streptomyces</taxon>
    </lineage>
</organism>
<proteinExistence type="predicted"/>